<dbReference type="SUPFAM" id="SSF47384">
    <property type="entry name" value="Homodimeric domain of signal transducing histidine kinase"/>
    <property type="match status" value="1"/>
</dbReference>
<keyword evidence="6" id="KW-0418">Kinase</keyword>
<keyword evidence="7" id="KW-0902">Two-component regulatory system</keyword>
<dbReference type="InterPro" id="IPR005467">
    <property type="entry name" value="His_kinase_dom"/>
</dbReference>
<dbReference type="Gene3D" id="3.30.565.10">
    <property type="entry name" value="Histidine kinase-like ATPase, C-terminal domain"/>
    <property type="match status" value="1"/>
</dbReference>
<evidence type="ECO:0000256" key="7">
    <source>
        <dbReference type="ARBA" id="ARBA00023012"/>
    </source>
</evidence>
<evidence type="ECO:0000256" key="3">
    <source>
        <dbReference type="ARBA" id="ARBA00012438"/>
    </source>
</evidence>
<dbReference type="CDD" id="cd16922">
    <property type="entry name" value="HATPase_EvgS-ArcB-TorS-like"/>
    <property type="match status" value="1"/>
</dbReference>
<evidence type="ECO:0000256" key="2">
    <source>
        <dbReference type="ARBA" id="ARBA00006402"/>
    </source>
</evidence>
<dbReference type="FunFam" id="1.10.287.130:FF:000001">
    <property type="entry name" value="Two-component sensor histidine kinase"/>
    <property type="match status" value="1"/>
</dbReference>
<dbReference type="Pfam" id="PF02518">
    <property type="entry name" value="HATPase_c"/>
    <property type="match status" value="1"/>
</dbReference>
<dbReference type="Gene3D" id="1.10.287.130">
    <property type="match status" value="1"/>
</dbReference>
<keyword evidence="5" id="KW-0808">Transferase</keyword>
<dbReference type="PANTHER" id="PTHR43047:SF72">
    <property type="entry name" value="OSMOSENSING HISTIDINE PROTEIN KINASE SLN1"/>
    <property type="match status" value="1"/>
</dbReference>
<dbReference type="InterPro" id="IPR003661">
    <property type="entry name" value="HisK_dim/P_dom"/>
</dbReference>
<name>A0A8J7B6H7_9CYAN</name>
<evidence type="ECO:0000256" key="4">
    <source>
        <dbReference type="ARBA" id="ARBA00022553"/>
    </source>
</evidence>
<dbReference type="SUPFAM" id="SSF55874">
    <property type="entry name" value="ATPase domain of HSP90 chaperone/DNA topoisomerase II/histidine kinase"/>
    <property type="match status" value="1"/>
</dbReference>
<evidence type="ECO:0000256" key="5">
    <source>
        <dbReference type="ARBA" id="ARBA00022679"/>
    </source>
</evidence>
<evidence type="ECO:0000256" key="8">
    <source>
        <dbReference type="ARBA" id="ARBA00074306"/>
    </source>
</evidence>
<organism evidence="10 11">
    <name type="scientific">Lusitaniella coriacea LEGE 07157</name>
    <dbReference type="NCBI Taxonomy" id="945747"/>
    <lineage>
        <taxon>Bacteria</taxon>
        <taxon>Bacillati</taxon>
        <taxon>Cyanobacteriota</taxon>
        <taxon>Cyanophyceae</taxon>
        <taxon>Spirulinales</taxon>
        <taxon>Lusitaniellaceae</taxon>
        <taxon>Lusitaniella</taxon>
    </lineage>
</organism>
<comment type="caution">
    <text evidence="10">The sequence shown here is derived from an EMBL/GenBank/DDBJ whole genome shotgun (WGS) entry which is preliminary data.</text>
</comment>
<dbReference type="InterPro" id="IPR003018">
    <property type="entry name" value="GAF"/>
</dbReference>
<dbReference type="Gene3D" id="3.30.450.40">
    <property type="match status" value="1"/>
</dbReference>
<dbReference type="InterPro" id="IPR029016">
    <property type="entry name" value="GAF-like_dom_sf"/>
</dbReference>
<dbReference type="InterPro" id="IPR036097">
    <property type="entry name" value="HisK_dim/P_sf"/>
</dbReference>
<protein>
    <recommendedName>
        <fullName evidence="8">Circadian input-output histidine kinase CikA</fullName>
        <ecNumber evidence="3">2.7.13.3</ecNumber>
    </recommendedName>
</protein>
<dbReference type="Pfam" id="PF01590">
    <property type="entry name" value="GAF"/>
    <property type="match status" value="1"/>
</dbReference>
<dbReference type="SUPFAM" id="SSF55781">
    <property type="entry name" value="GAF domain-like"/>
    <property type="match status" value="1"/>
</dbReference>
<dbReference type="PRINTS" id="PR00344">
    <property type="entry name" value="BCTRLSENSOR"/>
</dbReference>
<reference evidence="10" key="1">
    <citation type="submission" date="2020-10" db="EMBL/GenBank/DDBJ databases">
        <authorList>
            <person name="Castelo-Branco R."/>
            <person name="Eusebio N."/>
            <person name="Adriana R."/>
            <person name="Vieira A."/>
            <person name="Brugerolle De Fraissinette N."/>
            <person name="Rezende De Castro R."/>
            <person name="Schneider M.P."/>
            <person name="Vasconcelos V."/>
            <person name="Leao P.N."/>
        </authorList>
    </citation>
    <scope>NUCLEOTIDE SEQUENCE</scope>
    <source>
        <strain evidence="10">LEGE 07157</strain>
    </source>
</reference>
<dbReference type="SUPFAM" id="SSF55785">
    <property type="entry name" value="PYP-like sensor domain (PAS domain)"/>
    <property type="match status" value="1"/>
</dbReference>
<evidence type="ECO:0000313" key="10">
    <source>
        <dbReference type="EMBL" id="MBE9114409.1"/>
    </source>
</evidence>
<feature type="domain" description="Histidine kinase" evidence="9">
    <location>
        <begin position="311"/>
        <end position="542"/>
    </location>
</feature>
<dbReference type="RefSeq" id="WP_194027488.1">
    <property type="nucleotide sequence ID" value="NZ_JADEWZ010000001.1"/>
</dbReference>
<keyword evidence="11" id="KW-1185">Reference proteome</keyword>
<evidence type="ECO:0000259" key="9">
    <source>
        <dbReference type="PROSITE" id="PS50109"/>
    </source>
</evidence>
<dbReference type="InterPro" id="IPR004358">
    <property type="entry name" value="Sig_transdc_His_kin-like_C"/>
</dbReference>
<comment type="catalytic activity">
    <reaction evidence="1">
        <text>ATP + protein L-histidine = ADP + protein N-phospho-L-histidine.</text>
        <dbReference type="EC" id="2.7.13.3"/>
    </reaction>
</comment>
<evidence type="ECO:0000256" key="1">
    <source>
        <dbReference type="ARBA" id="ARBA00000085"/>
    </source>
</evidence>
<accession>A0A8J7B6H7</accession>
<proteinExistence type="inferred from homology"/>
<dbReference type="GO" id="GO:0005886">
    <property type="term" value="C:plasma membrane"/>
    <property type="evidence" value="ECO:0007669"/>
    <property type="project" value="TreeGrafter"/>
</dbReference>
<dbReference type="PROSITE" id="PS50109">
    <property type="entry name" value="HIS_KIN"/>
    <property type="match status" value="1"/>
</dbReference>
<dbReference type="EC" id="2.7.13.3" evidence="3"/>
<dbReference type="InterPro" id="IPR036890">
    <property type="entry name" value="HATPase_C_sf"/>
</dbReference>
<dbReference type="EMBL" id="JADEWZ010000001">
    <property type="protein sequence ID" value="MBE9114409.1"/>
    <property type="molecule type" value="Genomic_DNA"/>
</dbReference>
<dbReference type="Proteomes" id="UP000654482">
    <property type="component" value="Unassembled WGS sequence"/>
</dbReference>
<dbReference type="GO" id="GO:0009927">
    <property type="term" value="F:histidine phosphotransfer kinase activity"/>
    <property type="evidence" value="ECO:0007669"/>
    <property type="project" value="TreeGrafter"/>
</dbReference>
<dbReference type="Gene3D" id="3.30.450.20">
    <property type="entry name" value="PAS domain"/>
    <property type="match status" value="1"/>
</dbReference>
<dbReference type="SMART" id="SM00388">
    <property type="entry name" value="HisKA"/>
    <property type="match status" value="1"/>
</dbReference>
<evidence type="ECO:0000313" key="11">
    <source>
        <dbReference type="Proteomes" id="UP000654482"/>
    </source>
</evidence>
<dbReference type="PANTHER" id="PTHR43047">
    <property type="entry name" value="TWO-COMPONENT HISTIDINE PROTEIN KINASE"/>
    <property type="match status" value="1"/>
</dbReference>
<keyword evidence="4" id="KW-0597">Phosphoprotein</keyword>
<evidence type="ECO:0000256" key="6">
    <source>
        <dbReference type="ARBA" id="ARBA00022777"/>
    </source>
</evidence>
<dbReference type="SMART" id="SM00387">
    <property type="entry name" value="HATPase_c"/>
    <property type="match status" value="1"/>
</dbReference>
<dbReference type="FunFam" id="3.30.565.10:FF:000010">
    <property type="entry name" value="Sensor histidine kinase RcsC"/>
    <property type="match status" value="1"/>
</dbReference>
<dbReference type="InterPro" id="IPR035965">
    <property type="entry name" value="PAS-like_dom_sf"/>
</dbReference>
<comment type="similarity">
    <text evidence="2">In the N-terminal section; belongs to the phytochrome family.</text>
</comment>
<dbReference type="AlphaFoldDB" id="A0A8J7B6H7"/>
<gene>
    <name evidence="10" type="ORF">IQ249_00725</name>
</gene>
<dbReference type="Pfam" id="PF00512">
    <property type="entry name" value="HisKA"/>
    <property type="match status" value="1"/>
</dbReference>
<dbReference type="CDD" id="cd00082">
    <property type="entry name" value="HisKA"/>
    <property type="match status" value="1"/>
</dbReference>
<dbReference type="InterPro" id="IPR003594">
    <property type="entry name" value="HATPase_dom"/>
</dbReference>
<dbReference type="GO" id="GO:0000155">
    <property type="term" value="F:phosphorelay sensor kinase activity"/>
    <property type="evidence" value="ECO:0007669"/>
    <property type="project" value="InterPro"/>
</dbReference>
<dbReference type="SMART" id="SM00065">
    <property type="entry name" value="GAF"/>
    <property type="match status" value="1"/>
</dbReference>
<sequence length="549" mass="61807">MEFAPASIEFAACQGLGAELVFTQDRSGRCHSFYWNMAQEYGLTVEQPPGRTLEESFIPENAKAYREKIQQVLEWGIPERYHCRFKCSGESVPFALILSPILQPNGKISSVLVMGHRIEEKNQKLPSLPKSPRNLYRSLLSEIARNIRRTLDLATIWQQTVDSLGTALKVSRCLIVSFNPQNEELKVEVEYCQRPFKSMLGERLNLEREPYLKQALSQGQPIALQNVSHPTFGQQSALVVSTFYENQRNALIYLQQCDRAREWTPAEVKLLQELAPQVSTAIAHACLYKELEQAKKLAEEASRLKSEFLASTSHELRTPLNGIIGFLRLILDDLTDDPKEQREFLEEAHKSALHLLNLINDILDVARIEAGKMELDFKDFPLNELFEDVDKKTRSLAQQKNLSFEFQTPASREPILIYGNYQRLLQVMLNLVGNAIKFTHEGGVTISAEVTKKPSIVNEQTFPGTVLIRVADTGIGVPIEKLDKLFQNFSQVDGSRTKSYGGTGLGLAISQKLLEVMGGKIDFFSMGEELGSTVTFTVPLFQLPVLKGN</sequence>